<organism evidence="1 2">
    <name type="scientific">Halorubrum aquaticum</name>
    <dbReference type="NCBI Taxonomy" id="387340"/>
    <lineage>
        <taxon>Archaea</taxon>
        <taxon>Methanobacteriati</taxon>
        <taxon>Methanobacteriota</taxon>
        <taxon>Stenosarchaea group</taxon>
        <taxon>Halobacteria</taxon>
        <taxon>Halobacteriales</taxon>
        <taxon>Haloferacaceae</taxon>
        <taxon>Halorubrum</taxon>
    </lineage>
</organism>
<dbReference type="SUPFAM" id="SSF56091">
    <property type="entry name" value="DNA ligase/mRNA capping enzyme, catalytic domain"/>
    <property type="match status" value="1"/>
</dbReference>
<evidence type="ECO:0008006" key="3">
    <source>
        <dbReference type="Google" id="ProtNLM"/>
    </source>
</evidence>
<name>A0A1I3B2P8_9EURY</name>
<keyword evidence="2" id="KW-1185">Reference proteome</keyword>
<dbReference type="RefSeq" id="WP_149784464.1">
    <property type="nucleotide sequence ID" value="NZ_BAAADP010000001.1"/>
</dbReference>
<reference evidence="1 2" key="1">
    <citation type="submission" date="2016-10" db="EMBL/GenBank/DDBJ databases">
        <authorList>
            <person name="Varghese N."/>
            <person name="Submissions S."/>
        </authorList>
    </citation>
    <scope>NUCLEOTIDE SEQUENCE [LARGE SCALE GENOMIC DNA]</scope>
    <source>
        <strain evidence="1 2">CGMCC 1.6377</strain>
    </source>
</reference>
<dbReference type="AlphaFoldDB" id="A0A1I3B2P8"/>
<gene>
    <name evidence="1" type="ORF">SAMN04488066_10923</name>
</gene>
<dbReference type="Proteomes" id="UP000323537">
    <property type="component" value="Unassembled WGS sequence"/>
</dbReference>
<dbReference type="EMBL" id="FOPZ01000009">
    <property type="protein sequence ID" value="SFH56595.1"/>
    <property type="molecule type" value="Genomic_DNA"/>
</dbReference>
<evidence type="ECO:0000313" key="2">
    <source>
        <dbReference type="Proteomes" id="UP000323537"/>
    </source>
</evidence>
<dbReference type="OrthoDB" id="326212at2157"/>
<sequence length="281" mass="31709">MKRYPSLPTVSDAPRNLLSGHLWLLERIDGWHLRFRMEESGLLRFGDRETVYDDPESLPIGYAHAVRHVRERFDRAAFRSAVDDVTDVVFFGVATNQRTIEYDWDRLPSFLGHDVWSENAGSFRPPDAAEAIFERLGLDPVNAFERERHARDFDPESYAVPSSAWYDGPAAGVVVRNKTGGRGVIRGAERSASVDQETGSDDPVEAVTAHMDREQLARIKTRIEGRGDPVTVDALAERAFETFLRERHQLVARNGGGRTLEAIRSELLDRSRTFLDDVDAS</sequence>
<protein>
    <recommendedName>
        <fullName evidence="3">RNA ligase</fullName>
    </recommendedName>
</protein>
<accession>A0A1I3B2P8</accession>
<proteinExistence type="predicted"/>
<evidence type="ECO:0000313" key="1">
    <source>
        <dbReference type="EMBL" id="SFH56595.1"/>
    </source>
</evidence>